<dbReference type="PANTHER" id="PTHR30603:SF47">
    <property type="entry name" value="RNA POLYMERASE SIGMA FACTOR SIGD, CHLOROPLASTIC"/>
    <property type="match status" value="1"/>
</dbReference>
<dbReference type="EMBL" id="RQJX01000024">
    <property type="protein sequence ID" value="RQN02218.1"/>
    <property type="molecule type" value="Genomic_DNA"/>
</dbReference>
<dbReference type="Pfam" id="PF04542">
    <property type="entry name" value="Sigma70_r2"/>
    <property type="match status" value="1"/>
</dbReference>
<dbReference type="Proteomes" id="UP000275225">
    <property type="component" value="Unassembled WGS sequence"/>
</dbReference>
<organism evidence="7 8">
    <name type="scientific">Aeromicrobium camelliae</name>
    <dbReference type="NCBI Taxonomy" id="1538144"/>
    <lineage>
        <taxon>Bacteria</taxon>
        <taxon>Bacillati</taxon>
        <taxon>Actinomycetota</taxon>
        <taxon>Actinomycetes</taxon>
        <taxon>Propionibacteriales</taxon>
        <taxon>Nocardioidaceae</taxon>
        <taxon>Aeromicrobium</taxon>
    </lineage>
</organism>
<dbReference type="InterPro" id="IPR007630">
    <property type="entry name" value="RNA_pol_sigma70_r4"/>
</dbReference>
<dbReference type="GO" id="GO:0016987">
    <property type="term" value="F:sigma factor activity"/>
    <property type="evidence" value="ECO:0007669"/>
    <property type="project" value="UniProtKB-KW"/>
</dbReference>
<feature type="domain" description="RNA polymerase sigma-70 region 2" evidence="5">
    <location>
        <begin position="37"/>
        <end position="102"/>
    </location>
</feature>
<dbReference type="Pfam" id="PF04545">
    <property type="entry name" value="Sigma70_r4"/>
    <property type="match status" value="1"/>
</dbReference>
<dbReference type="AlphaFoldDB" id="A0A3N6WKM6"/>
<keyword evidence="8" id="KW-1185">Reference proteome</keyword>
<gene>
    <name evidence="7" type="ORF">EHW97_14270</name>
</gene>
<dbReference type="InterPro" id="IPR050239">
    <property type="entry name" value="Sigma-70_RNA_pol_init_factors"/>
</dbReference>
<evidence type="ECO:0000313" key="8">
    <source>
        <dbReference type="Proteomes" id="UP000275225"/>
    </source>
</evidence>
<dbReference type="RefSeq" id="WP_124237845.1">
    <property type="nucleotide sequence ID" value="NZ_JBHUFI010000014.1"/>
</dbReference>
<dbReference type="SUPFAM" id="SSF88946">
    <property type="entry name" value="Sigma2 domain of RNA polymerase sigma factors"/>
    <property type="match status" value="1"/>
</dbReference>
<keyword evidence="3" id="KW-0238">DNA-binding</keyword>
<evidence type="ECO:0000256" key="1">
    <source>
        <dbReference type="ARBA" id="ARBA00023015"/>
    </source>
</evidence>
<evidence type="ECO:0000256" key="3">
    <source>
        <dbReference type="ARBA" id="ARBA00023125"/>
    </source>
</evidence>
<proteinExistence type="predicted"/>
<evidence type="ECO:0000259" key="5">
    <source>
        <dbReference type="Pfam" id="PF04542"/>
    </source>
</evidence>
<protein>
    <recommendedName>
        <fullName evidence="9">Sigma-70 family RNA polymerase sigma factor</fullName>
    </recommendedName>
</protein>
<dbReference type="InterPro" id="IPR007627">
    <property type="entry name" value="RNA_pol_sigma70_r2"/>
</dbReference>
<evidence type="ECO:0008006" key="9">
    <source>
        <dbReference type="Google" id="ProtNLM"/>
    </source>
</evidence>
<evidence type="ECO:0000256" key="4">
    <source>
        <dbReference type="ARBA" id="ARBA00023163"/>
    </source>
</evidence>
<dbReference type="GO" id="GO:0006352">
    <property type="term" value="P:DNA-templated transcription initiation"/>
    <property type="evidence" value="ECO:0007669"/>
    <property type="project" value="InterPro"/>
</dbReference>
<dbReference type="InterPro" id="IPR013325">
    <property type="entry name" value="RNA_pol_sigma_r2"/>
</dbReference>
<dbReference type="OrthoDB" id="3745243at2"/>
<evidence type="ECO:0000259" key="6">
    <source>
        <dbReference type="Pfam" id="PF04545"/>
    </source>
</evidence>
<feature type="domain" description="RNA polymerase sigma-70 region 4" evidence="6">
    <location>
        <begin position="122"/>
        <end position="175"/>
    </location>
</feature>
<evidence type="ECO:0000313" key="7">
    <source>
        <dbReference type="EMBL" id="RQN02218.1"/>
    </source>
</evidence>
<evidence type="ECO:0000256" key="2">
    <source>
        <dbReference type="ARBA" id="ARBA00023082"/>
    </source>
</evidence>
<name>A0A3N6WKM6_9ACTN</name>
<dbReference type="InterPro" id="IPR013324">
    <property type="entry name" value="RNA_pol_sigma_r3/r4-like"/>
</dbReference>
<sequence length="190" mass="20916">MSPFARQILALPALDRSTEQQLARRAAAGDREARERLIRAGLRWVVLHALRRGRVGAEFDDAVQDGVVALIGAVDRFDPERNVRLATFAWAAIDGAMSPRWRVPVTTIEPTAPSETGPADDLLDGLHEGDAELLRSRFGLGQDGTPRSRREVAMLFGLTESQVRTREERALNRLRRQWGRPGVALSGGGC</sequence>
<accession>A0A3N6WKM6</accession>
<comment type="caution">
    <text evidence="7">The sequence shown here is derived from an EMBL/GenBank/DDBJ whole genome shotgun (WGS) entry which is preliminary data.</text>
</comment>
<dbReference type="InterPro" id="IPR036388">
    <property type="entry name" value="WH-like_DNA-bd_sf"/>
</dbReference>
<dbReference type="Gene3D" id="1.20.120.1810">
    <property type="match status" value="1"/>
</dbReference>
<keyword evidence="2" id="KW-0731">Sigma factor</keyword>
<keyword evidence="1" id="KW-0805">Transcription regulation</keyword>
<dbReference type="PANTHER" id="PTHR30603">
    <property type="entry name" value="RNA POLYMERASE SIGMA FACTOR RPO"/>
    <property type="match status" value="1"/>
</dbReference>
<dbReference type="Gene3D" id="1.10.10.10">
    <property type="entry name" value="Winged helix-like DNA-binding domain superfamily/Winged helix DNA-binding domain"/>
    <property type="match status" value="1"/>
</dbReference>
<reference evidence="7 8" key="1">
    <citation type="submission" date="2018-11" db="EMBL/GenBank/DDBJ databases">
        <authorList>
            <person name="Li F."/>
        </authorList>
    </citation>
    <scope>NUCLEOTIDE SEQUENCE [LARGE SCALE GENOMIC DNA]</scope>
    <source>
        <strain evidence="7 8">YS17T</strain>
    </source>
</reference>
<keyword evidence="4" id="KW-0804">Transcription</keyword>
<dbReference type="GO" id="GO:0003677">
    <property type="term" value="F:DNA binding"/>
    <property type="evidence" value="ECO:0007669"/>
    <property type="project" value="UniProtKB-KW"/>
</dbReference>
<dbReference type="SUPFAM" id="SSF88659">
    <property type="entry name" value="Sigma3 and sigma4 domains of RNA polymerase sigma factors"/>
    <property type="match status" value="1"/>
</dbReference>